<dbReference type="EMBL" id="CAJZBQ010000018">
    <property type="protein sequence ID" value="CAG9317611.1"/>
    <property type="molecule type" value="Genomic_DNA"/>
</dbReference>
<comment type="caution">
    <text evidence="2">The sequence shown here is derived from an EMBL/GenBank/DDBJ whole genome shotgun (WGS) entry which is preliminary data.</text>
</comment>
<keyword evidence="3" id="KW-1185">Reference proteome</keyword>
<evidence type="ECO:0000256" key="1">
    <source>
        <dbReference type="SAM" id="MobiDB-lite"/>
    </source>
</evidence>
<sequence length="127" mass="14578">MGDLRKKKSLQNIHFPKPNHLDARIGSFVKRNPFYEERLPPLKVCAHENQEQDSLLKELNIILSKPSMPLPKLWKKSPSPGFVQKHQIERPPSLKMNPIVLDEKFQELNSSMSTCGSSKNSSFENLL</sequence>
<dbReference type="Proteomes" id="UP001162131">
    <property type="component" value="Unassembled WGS sequence"/>
</dbReference>
<gene>
    <name evidence="2" type="ORF">BSTOLATCC_MIC18854</name>
</gene>
<protein>
    <submittedName>
        <fullName evidence="2">Uncharacterized protein</fullName>
    </submittedName>
</protein>
<evidence type="ECO:0000313" key="2">
    <source>
        <dbReference type="EMBL" id="CAG9317611.1"/>
    </source>
</evidence>
<organism evidence="2 3">
    <name type="scientific">Blepharisma stoltei</name>
    <dbReference type="NCBI Taxonomy" id="1481888"/>
    <lineage>
        <taxon>Eukaryota</taxon>
        <taxon>Sar</taxon>
        <taxon>Alveolata</taxon>
        <taxon>Ciliophora</taxon>
        <taxon>Postciliodesmatophora</taxon>
        <taxon>Heterotrichea</taxon>
        <taxon>Heterotrichida</taxon>
        <taxon>Blepharismidae</taxon>
        <taxon>Blepharisma</taxon>
    </lineage>
</organism>
<reference evidence="2" key="1">
    <citation type="submission" date="2021-09" db="EMBL/GenBank/DDBJ databases">
        <authorList>
            <consortium name="AG Swart"/>
            <person name="Singh M."/>
            <person name="Singh A."/>
            <person name="Seah K."/>
            <person name="Emmerich C."/>
        </authorList>
    </citation>
    <scope>NUCLEOTIDE SEQUENCE</scope>
    <source>
        <strain evidence="2">ATCC30299</strain>
    </source>
</reference>
<accession>A0AAU9IZT5</accession>
<proteinExistence type="predicted"/>
<dbReference type="AlphaFoldDB" id="A0AAU9IZT5"/>
<name>A0AAU9IZT5_9CILI</name>
<feature type="region of interest" description="Disordered" evidence="1">
    <location>
        <begin position="73"/>
        <end position="96"/>
    </location>
</feature>
<evidence type="ECO:0000313" key="3">
    <source>
        <dbReference type="Proteomes" id="UP001162131"/>
    </source>
</evidence>